<comment type="similarity">
    <text evidence="2">Belongs to the LarC family.</text>
</comment>
<protein>
    <recommendedName>
        <fullName evidence="2">Pyridinium-3,5-bisthiocarboxylic acid mononucleotide nickel insertion protein</fullName>
        <shortName evidence="2">P2TMN nickel insertion protein</shortName>
        <ecNumber evidence="2">4.99.1.12</ecNumber>
    </recommendedName>
    <alternativeName>
        <fullName evidence="2">Nickel-pincer cofactor biosynthesis protein LarC</fullName>
    </alternativeName>
</protein>
<reference evidence="4" key="1">
    <citation type="submission" date="2021-02" db="EMBL/GenBank/DDBJ databases">
        <title>Natrosporangium hydrolyticum gen. nov., sp. nov, a haloalkaliphilic actinobacterium from a soda solonchak soil.</title>
        <authorList>
            <person name="Sorokin D.Y."/>
            <person name="Khijniak T.V."/>
            <person name="Zakharycheva A.P."/>
            <person name="Boueva O.V."/>
            <person name="Ariskina E.V."/>
            <person name="Hahnke R.L."/>
            <person name="Bunk B."/>
            <person name="Sproer C."/>
            <person name="Schumann P."/>
            <person name="Evtushenko L.I."/>
            <person name="Kublanov I.V."/>
        </authorList>
    </citation>
    <scope>NUCLEOTIDE SEQUENCE</scope>
    <source>
        <strain evidence="4">DSM 106523</strain>
    </source>
</reference>
<dbReference type="Pfam" id="PF01969">
    <property type="entry name" value="Ni_insertion"/>
    <property type="match status" value="1"/>
</dbReference>
<keyword evidence="5" id="KW-1185">Reference proteome</keyword>
<evidence type="ECO:0000256" key="1">
    <source>
        <dbReference type="ARBA" id="ARBA00022596"/>
    </source>
</evidence>
<dbReference type="HAMAP" id="MF_01074">
    <property type="entry name" value="LarC"/>
    <property type="match status" value="1"/>
</dbReference>
<sequence>MKTLWVDAGNGAAGDMLLAALLDAGADLEAVRAGLARLPVERVEVTVEQVHRHGFRAAAVTIDAPASHVHRGLGDVIEVIRAADLPAAVTEFAVATFGRLGQAEARVHGVDVDAIHFHEVGALDAIADVVGCALALDQLGLLDPATVGPRVVSPVAVGSGTINAAHGRLPVPPPAVAELLAQAAAPVAAHPAQRELCTPTGAALLATLATDWGPMPAGRLRAVGVGAGRADPPSHPNVVRVLLGDAAAAATPEPWREEQLVQLETTVDDLDPRIWPDLLAQLRAAGAADAWCTPALMRKGRPGQVLTVLVSPEQVDLACRIVFEQTTTLGVRLQPVARRALRRDQVSVALPQGTVRVKRGYLDGTLVTVQPEYDDALALATETGTPVAELLDAARTQAAAPPQLDELRPCGGPQLGGLSGA</sequence>
<dbReference type="AlphaFoldDB" id="A0A895YAL0"/>
<dbReference type="GO" id="GO:0051604">
    <property type="term" value="P:protein maturation"/>
    <property type="evidence" value="ECO:0007669"/>
    <property type="project" value="UniProtKB-UniRule"/>
</dbReference>
<dbReference type="Gene3D" id="3.10.20.300">
    <property type="entry name" value="mk0293 like domain"/>
    <property type="match status" value="1"/>
</dbReference>
<dbReference type="Proteomes" id="UP000662857">
    <property type="component" value="Chromosome"/>
</dbReference>
<dbReference type="PANTHER" id="PTHR36566">
    <property type="entry name" value="NICKEL INSERTION PROTEIN-RELATED"/>
    <property type="match status" value="1"/>
</dbReference>
<evidence type="ECO:0000256" key="2">
    <source>
        <dbReference type="HAMAP-Rule" id="MF_01074"/>
    </source>
</evidence>
<organism evidence="4 5">
    <name type="scientific">Natronosporangium hydrolyticum</name>
    <dbReference type="NCBI Taxonomy" id="2811111"/>
    <lineage>
        <taxon>Bacteria</taxon>
        <taxon>Bacillati</taxon>
        <taxon>Actinomycetota</taxon>
        <taxon>Actinomycetes</taxon>
        <taxon>Micromonosporales</taxon>
        <taxon>Micromonosporaceae</taxon>
        <taxon>Natronosporangium</taxon>
    </lineage>
</organism>
<dbReference type="PANTHER" id="PTHR36566:SF1">
    <property type="entry name" value="PYRIDINIUM-3,5-BISTHIOCARBOXYLIC ACID MONONUCLEOTIDE NICKEL INSERTION PROTEIN"/>
    <property type="match status" value="1"/>
</dbReference>
<proteinExistence type="inferred from homology"/>
<evidence type="ECO:0000256" key="3">
    <source>
        <dbReference type="SAM" id="MobiDB-lite"/>
    </source>
</evidence>
<dbReference type="RefSeq" id="WP_239676944.1">
    <property type="nucleotide sequence ID" value="NZ_CP070499.1"/>
</dbReference>
<dbReference type="GO" id="GO:0016151">
    <property type="term" value="F:nickel cation binding"/>
    <property type="evidence" value="ECO:0007669"/>
    <property type="project" value="UniProtKB-UniRule"/>
</dbReference>
<dbReference type="EC" id="4.99.1.12" evidence="2"/>
<comment type="function">
    <text evidence="2">Involved in the biosynthesis of a nickel-pincer cofactor ((SCS)Ni(II) pincer complex). Binds Ni(2+), and functions in nickel delivery to pyridinium-3,5-bisthiocarboxylic acid mononucleotide (P2TMN), to form the mature cofactor. Is thus probably required for the activation of nickel-pincer cofactor-dependent enzymes.</text>
</comment>
<keyword evidence="2" id="KW-0456">Lyase</keyword>
<evidence type="ECO:0000313" key="5">
    <source>
        <dbReference type="Proteomes" id="UP000662857"/>
    </source>
</evidence>
<feature type="region of interest" description="Disordered" evidence="3">
    <location>
        <begin position="400"/>
        <end position="421"/>
    </location>
</feature>
<evidence type="ECO:0000313" key="4">
    <source>
        <dbReference type="EMBL" id="QSB14787.1"/>
    </source>
</evidence>
<dbReference type="InterPro" id="IPR002822">
    <property type="entry name" value="Ni_insertion"/>
</dbReference>
<dbReference type="KEGG" id="nhy:JQS43_25660"/>
<comment type="catalytic activity">
    <reaction evidence="2">
        <text>Ni(II)-pyridinium-3,5-bisthiocarboxylate mononucleotide = pyridinium-3,5-bisthiocarboxylate mononucleotide + Ni(2+)</text>
        <dbReference type="Rhea" id="RHEA:54784"/>
        <dbReference type="ChEBI" id="CHEBI:49786"/>
        <dbReference type="ChEBI" id="CHEBI:137372"/>
        <dbReference type="ChEBI" id="CHEBI:137373"/>
        <dbReference type="EC" id="4.99.1.12"/>
    </reaction>
</comment>
<name>A0A895YAL0_9ACTN</name>
<keyword evidence="1 2" id="KW-0533">Nickel</keyword>
<dbReference type="EMBL" id="CP070499">
    <property type="protein sequence ID" value="QSB14787.1"/>
    <property type="molecule type" value="Genomic_DNA"/>
</dbReference>
<dbReference type="NCBIfam" id="TIGR00299">
    <property type="entry name" value="nickel pincer cofactor biosynthesis protein LarC"/>
    <property type="match status" value="1"/>
</dbReference>
<accession>A0A895YAL0</accession>
<gene>
    <name evidence="2 4" type="primary">larC</name>
    <name evidence="4" type="ORF">JQS43_25660</name>
</gene>
<dbReference type="GO" id="GO:0016829">
    <property type="term" value="F:lyase activity"/>
    <property type="evidence" value="ECO:0007669"/>
    <property type="project" value="UniProtKB-UniRule"/>
</dbReference>
<dbReference type="Gene3D" id="3.30.70.1380">
    <property type="entry name" value="Transcriptional regulatory protein pf0864 domain like"/>
    <property type="match status" value="1"/>
</dbReference>